<dbReference type="Proteomes" id="UP000244908">
    <property type="component" value="Chromosome"/>
</dbReference>
<protein>
    <submittedName>
        <fullName evidence="2">Uncharacterized protein</fullName>
    </submittedName>
</protein>
<organism evidence="2 3">
    <name type="scientific">Limnobaculum parvum</name>
    <dbReference type="NCBI Taxonomy" id="2172103"/>
    <lineage>
        <taxon>Bacteria</taxon>
        <taxon>Pseudomonadati</taxon>
        <taxon>Pseudomonadota</taxon>
        <taxon>Gammaproteobacteria</taxon>
        <taxon>Enterobacterales</taxon>
        <taxon>Budviciaceae</taxon>
        <taxon>Limnobaculum</taxon>
    </lineage>
</organism>
<evidence type="ECO:0000313" key="2">
    <source>
        <dbReference type="EMBL" id="AWH87503.1"/>
    </source>
</evidence>
<keyword evidence="3" id="KW-1185">Reference proteome</keyword>
<dbReference type="AlphaFoldDB" id="A0A2Y9TUZ6"/>
<reference evidence="2 3" key="1">
    <citation type="journal article" date="2019" name="Int. J. Syst. Evol. Microbiol.">
        <title>Limnobaculum parvum gen. nov., sp. nov., isolated from a freshwater lake.</title>
        <authorList>
            <person name="Baek C."/>
            <person name="Shin S.K."/>
            <person name="Yi H."/>
        </authorList>
    </citation>
    <scope>NUCLEOTIDE SEQUENCE [LARGE SCALE GENOMIC DNA]</scope>
    <source>
        <strain evidence="2 3">HYN0051</strain>
    </source>
</reference>
<sequence length="155" mass="17726">MLKNMIGALVVMLGLSFSPVIGAQEASATESRYQFDQHSDFTIFWHDLQLAVSTQDKEAVAKMMSFPFSDYEHSPMIFQNEAEFLAQYNELFDAEMMRLIQTNQYRQGDADQSQVLDAVSPEGYIIEHENSDNGYNLVIEKVDGIYKLVRIAFYS</sequence>
<dbReference type="KEGG" id="lpv:HYN51_02340"/>
<dbReference type="EMBL" id="CP029185">
    <property type="protein sequence ID" value="AWH87503.1"/>
    <property type="molecule type" value="Genomic_DNA"/>
</dbReference>
<proteinExistence type="predicted"/>
<feature type="signal peptide" evidence="1">
    <location>
        <begin position="1"/>
        <end position="23"/>
    </location>
</feature>
<name>A0A2Y9TUZ6_9GAMM</name>
<evidence type="ECO:0000256" key="1">
    <source>
        <dbReference type="SAM" id="SignalP"/>
    </source>
</evidence>
<evidence type="ECO:0000313" key="3">
    <source>
        <dbReference type="Proteomes" id="UP000244908"/>
    </source>
</evidence>
<accession>A0A2Y9TUZ6</accession>
<gene>
    <name evidence="2" type="ORF">HYN51_02340</name>
</gene>
<feature type="chain" id="PRO_5016170733" evidence="1">
    <location>
        <begin position="24"/>
        <end position="155"/>
    </location>
</feature>
<keyword evidence="1" id="KW-0732">Signal</keyword>